<dbReference type="PRINTS" id="PR00171">
    <property type="entry name" value="SUGRTRNSPORT"/>
</dbReference>
<feature type="transmembrane region" description="Helical" evidence="9">
    <location>
        <begin position="279"/>
        <end position="305"/>
    </location>
</feature>
<keyword evidence="6 9" id="KW-0472">Membrane</keyword>
<evidence type="ECO:0000256" key="7">
    <source>
        <dbReference type="RuleBase" id="RU003346"/>
    </source>
</evidence>
<evidence type="ECO:0000256" key="4">
    <source>
        <dbReference type="ARBA" id="ARBA00022692"/>
    </source>
</evidence>
<dbReference type="GO" id="GO:0005886">
    <property type="term" value="C:plasma membrane"/>
    <property type="evidence" value="ECO:0007669"/>
    <property type="project" value="UniProtKB-ARBA"/>
</dbReference>
<feature type="transmembrane region" description="Helical" evidence="9">
    <location>
        <begin position="248"/>
        <end position="267"/>
    </location>
</feature>
<feature type="transmembrane region" description="Helical" evidence="9">
    <location>
        <begin position="217"/>
        <end position="236"/>
    </location>
</feature>
<dbReference type="NCBIfam" id="TIGR00879">
    <property type="entry name" value="SP"/>
    <property type="match status" value="1"/>
</dbReference>
<evidence type="ECO:0000256" key="9">
    <source>
        <dbReference type="SAM" id="Phobius"/>
    </source>
</evidence>
<dbReference type="InterPro" id="IPR005829">
    <property type="entry name" value="Sugar_transporter_CS"/>
</dbReference>
<evidence type="ECO:0000256" key="6">
    <source>
        <dbReference type="ARBA" id="ARBA00023136"/>
    </source>
</evidence>
<dbReference type="PROSITE" id="PS00217">
    <property type="entry name" value="SUGAR_TRANSPORT_2"/>
    <property type="match status" value="1"/>
</dbReference>
<proteinExistence type="inferred from homology"/>
<feature type="region of interest" description="Disordered" evidence="8">
    <location>
        <begin position="399"/>
        <end position="427"/>
    </location>
</feature>
<evidence type="ECO:0000313" key="11">
    <source>
        <dbReference type="EMBL" id="ORY83068.1"/>
    </source>
</evidence>
<dbReference type="GO" id="GO:0005351">
    <property type="term" value="F:carbohydrate:proton symporter activity"/>
    <property type="evidence" value="ECO:0007669"/>
    <property type="project" value="TreeGrafter"/>
</dbReference>
<accession>A0A1Y2FGJ7</accession>
<comment type="subcellular location">
    <subcellularLocation>
        <location evidence="1">Membrane</location>
        <topology evidence="1">Multi-pass membrane protein</topology>
    </subcellularLocation>
</comment>
<sequence>MVGAVFAVIGAVLQATASTVSHMIVGRIVTGLGVGCINCICPVLLAESATPKSRGRLACVQLSTLNAGIMMAYWVDYGFNQIASKPAYAWRIPVALQIVFMVAILLLAIVVPETPRWLAAHGRGDEALIVLSRLADRDSSDAGVQETYQGIMHAVELERDAGVGSWREILKGDKIKSRRRFLIACGIQFAQQIGGINGLIFYSGIIFSQSIRLSNSTANLVSGLLFTWFFVASFIPHFIIDWAGRRKLLLFTVTGMSLIFAIEAGLIKQLQEVGYNKPIGIAAAAMLFLFLGLFTIGFQAVVWLIPSEVLPLRLRNKGSAVSTASNWITNYAIVQITPIGIKNLGWKFYLIFFAINLVAVGFIYWFIPETAGMSLEAVDDLFIGATGCAGKWRAKEGRTTQIHRRNTSSSADYETKVGISSSHHEVS</sequence>
<dbReference type="InterPro" id="IPR020846">
    <property type="entry name" value="MFS_dom"/>
</dbReference>
<keyword evidence="3 7" id="KW-0813">Transport</keyword>
<evidence type="ECO:0000259" key="10">
    <source>
        <dbReference type="PROSITE" id="PS50850"/>
    </source>
</evidence>
<dbReference type="PANTHER" id="PTHR48022:SF28">
    <property type="entry name" value="MAJOR FACILITATOR SUPERFAMILY (MFS) PROFILE DOMAIN-CONTAINING PROTEIN-RELATED"/>
    <property type="match status" value="1"/>
</dbReference>
<evidence type="ECO:0000256" key="2">
    <source>
        <dbReference type="ARBA" id="ARBA00010992"/>
    </source>
</evidence>
<evidence type="ECO:0000313" key="12">
    <source>
        <dbReference type="Proteomes" id="UP000193685"/>
    </source>
</evidence>
<feature type="transmembrane region" description="Helical" evidence="9">
    <location>
        <begin position="181"/>
        <end position="205"/>
    </location>
</feature>
<dbReference type="InterPro" id="IPR003663">
    <property type="entry name" value="Sugar/inositol_transpt"/>
</dbReference>
<name>A0A1Y2FGJ7_PROLT</name>
<dbReference type="Gene3D" id="1.20.1250.20">
    <property type="entry name" value="MFS general substrate transporter like domains"/>
    <property type="match status" value="1"/>
</dbReference>
<comment type="similarity">
    <text evidence="2 7">Belongs to the major facilitator superfamily. Sugar transporter (TC 2.A.1.1) family.</text>
</comment>
<dbReference type="Proteomes" id="UP000193685">
    <property type="component" value="Unassembled WGS sequence"/>
</dbReference>
<dbReference type="AlphaFoldDB" id="A0A1Y2FGJ7"/>
<dbReference type="SUPFAM" id="SSF103473">
    <property type="entry name" value="MFS general substrate transporter"/>
    <property type="match status" value="1"/>
</dbReference>
<dbReference type="STRING" id="56484.A0A1Y2FGJ7"/>
<dbReference type="GeneID" id="63785768"/>
<dbReference type="OMA" id="MAYSSMP"/>
<dbReference type="OrthoDB" id="6133115at2759"/>
<feature type="transmembrane region" description="Helical" evidence="9">
    <location>
        <begin position="348"/>
        <end position="367"/>
    </location>
</feature>
<dbReference type="InterPro" id="IPR036259">
    <property type="entry name" value="MFS_trans_sf"/>
</dbReference>
<keyword evidence="5 9" id="KW-1133">Transmembrane helix</keyword>
<evidence type="ECO:0000256" key="5">
    <source>
        <dbReference type="ARBA" id="ARBA00022989"/>
    </source>
</evidence>
<dbReference type="PANTHER" id="PTHR48022">
    <property type="entry name" value="PLASTIDIC GLUCOSE TRANSPORTER 4"/>
    <property type="match status" value="1"/>
</dbReference>
<evidence type="ECO:0000256" key="3">
    <source>
        <dbReference type="ARBA" id="ARBA00022448"/>
    </source>
</evidence>
<feature type="transmembrane region" description="Helical" evidence="9">
    <location>
        <begin position="87"/>
        <end position="111"/>
    </location>
</feature>
<feature type="domain" description="Major facilitator superfamily (MFS) profile" evidence="10">
    <location>
        <begin position="1"/>
        <end position="371"/>
    </location>
</feature>
<organism evidence="11 12">
    <name type="scientific">Protomyces lactucae-debilis</name>
    <dbReference type="NCBI Taxonomy" id="2754530"/>
    <lineage>
        <taxon>Eukaryota</taxon>
        <taxon>Fungi</taxon>
        <taxon>Dikarya</taxon>
        <taxon>Ascomycota</taxon>
        <taxon>Taphrinomycotina</taxon>
        <taxon>Taphrinomycetes</taxon>
        <taxon>Taphrinales</taxon>
        <taxon>Protomycetaceae</taxon>
        <taxon>Protomyces</taxon>
    </lineage>
</organism>
<reference evidence="11 12" key="1">
    <citation type="submission" date="2016-07" db="EMBL/GenBank/DDBJ databases">
        <title>Pervasive Adenine N6-methylation of Active Genes in Fungi.</title>
        <authorList>
            <consortium name="DOE Joint Genome Institute"/>
            <person name="Mondo S.J."/>
            <person name="Dannebaum R.O."/>
            <person name="Kuo R.C."/>
            <person name="Labutti K."/>
            <person name="Haridas S."/>
            <person name="Kuo A."/>
            <person name="Salamov A."/>
            <person name="Ahrendt S.R."/>
            <person name="Lipzen A."/>
            <person name="Sullivan W."/>
            <person name="Andreopoulos W.B."/>
            <person name="Clum A."/>
            <person name="Lindquist E."/>
            <person name="Daum C."/>
            <person name="Ramamoorthy G.K."/>
            <person name="Gryganskyi A."/>
            <person name="Culley D."/>
            <person name="Magnuson J.K."/>
            <person name="James T.Y."/>
            <person name="O'Malley M.A."/>
            <person name="Stajich J.E."/>
            <person name="Spatafora J.W."/>
            <person name="Visel A."/>
            <person name="Grigoriev I.V."/>
        </authorList>
    </citation>
    <scope>NUCLEOTIDE SEQUENCE [LARGE SCALE GENOMIC DNA]</scope>
    <source>
        <strain evidence="11 12">12-1054</strain>
    </source>
</reference>
<evidence type="ECO:0000256" key="1">
    <source>
        <dbReference type="ARBA" id="ARBA00004141"/>
    </source>
</evidence>
<dbReference type="PROSITE" id="PS50850">
    <property type="entry name" value="MFS"/>
    <property type="match status" value="1"/>
</dbReference>
<dbReference type="InterPro" id="IPR005828">
    <property type="entry name" value="MFS_sugar_transport-like"/>
</dbReference>
<keyword evidence="12" id="KW-1185">Reference proteome</keyword>
<dbReference type="InterPro" id="IPR050360">
    <property type="entry name" value="MFS_Sugar_Transporters"/>
</dbReference>
<feature type="transmembrane region" description="Helical" evidence="9">
    <location>
        <begin position="27"/>
        <end position="45"/>
    </location>
</feature>
<dbReference type="RefSeq" id="XP_040725649.1">
    <property type="nucleotide sequence ID" value="XM_040869169.1"/>
</dbReference>
<comment type="caution">
    <text evidence="11">The sequence shown here is derived from an EMBL/GenBank/DDBJ whole genome shotgun (WGS) entry which is preliminary data.</text>
</comment>
<keyword evidence="4 9" id="KW-0812">Transmembrane</keyword>
<protein>
    <submittedName>
        <fullName evidence="11">General substrate transporter</fullName>
    </submittedName>
</protein>
<evidence type="ECO:0000256" key="8">
    <source>
        <dbReference type="SAM" id="MobiDB-lite"/>
    </source>
</evidence>
<dbReference type="EMBL" id="MCFI01000008">
    <property type="protein sequence ID" value="ORY83068.1"/>
    <property type="molecule type" value="Genomic_DNA"/>
</dbReference>
<feature type="transmembrane region" description="Helical" evidence="9">
    <location>
        <begin position="57"/>
        <end position="75"/>
    </location>
</feature>
<dbReference type="Pfam" id="PF00083">
    <property type="entry name" value="Sugar_tr"/>
    <property type="match status" value="1"/>
</dbReference>
<gene>
    <name evidence="11" type="ORF">BCR37DRAFT_379023</name>
</gene>